<dbReference type="OrthoDB" id="7355934at2"/>
<dbReference type="SMART" id="SM01126">
    <property type="entry name" value="DDE_Tnp_IS1595"/>
    <property type="match status" value="1"/>
</dbReference>
<dbReference type="EMBL" id="FTNE01000030">
    <property type="protein sequence ID" value="SIR41775.1"/>
    <property type="molecule type" value="Genomic_DNA"/>
</dbReference>
<feature type="domain" description="ISXO2-like transposase" evidence="1">
    <location>
        <begin position="184"/>
        <end position="338"/>
    </location>
</feature>
<proteinExistence type="predicted"/>
<organism evidence="2 4">
    <name type="scientific">Acidiphilium rubrum</name>
    <dbReference type="NCBI Taxonomy" id="526"/>
    <lineage>
        <taxon>Bacteria</taxon>
        <taxon>Pseudomonadati</taxon>
        <taxon>Pseudomonadota</taxon>
        <taxon>Alphaproteobacteria</taxon>
        <taxon>Acetobacterales</taxon>
        <taxon>Acidocellaceae</taxon>
        <taxon>Acidiphilium</taxon>
    </lineage>
</organism>
<sequence length="366" mass="40139">MDVADFEYWLGRIASLTFPQLRRTWQALALLEASDSHVDEADVSQDLMTARIDLMSAGERSVAMMLPAALASSPIAGEAVAKLGQRRVDSVGCPHCDGRDVVRWGQSADLPRYRCKTCRRTFNALTKTPLARLRHKEKWATQAGAMIDGVSTAKAAKRSGVHYTTAFRWRHRFLESLAKDKPHALAGIVEGDETFILESFKGKRSAMPRKARKRGGKPTKRGISAEQIPVLVARDRHGATTDAVLPKLNRLSITAALDGIVTPANEFCCDGGTAIVAFARKAGIPTHILPMPGKPQPNAPDFHINNVNAYHGRLKEWLRRFHGVATKNLPNYLGWRRTLEALGQNVTPDALILGAIGLGPYQQATL</sequence>
<accession>A0A8G2CPE4</accession>
<keyword evidence="4" id="KW-1185">Reference proteome</keyword>
<dbReference type="InterPro" id="IPR024445">
    <property type="entry name" value="Tnp_ISXO2-like"/>
</dbReference>
<protein>
    <submittedName>
        <fullName evidence="2">ISXO2-like transposase domain-containing protein</fullName>
    </submittedName>
</protein>
<dbReference type="PANTHER" id="PTHR33293">
    <property type="entry name" value="INSERTION ELEMENT IS1 1 PROTEIN INSB-RELATED"/>
    <property type="match status" value="1"/>
</dbReference>
<dbReference type="RefSeq" id="WP_083703307.1">
    <property type="nucleotide sequence ID" value="NZ_FTNE01000030.1"/>
</dbReference>
<dbReference type="Pfam" id="PF12762">
    <property type="entry name" value="DDE_Tnp_IS1595"/>
    <property type="match status" value="1"/>
</dbReference>
<dbReference type="InterPro" id="IPR051354">
    <property type="entry name" value="Transposase_27_IS1"/>
</dbReference>
<dbReference type="PANTHER" id="PTHR33293:SF1">
    <property type="entry name" value="INSERTION ELEMENT IS1 1 PROTEIN INSB-RELATED"/>
    <property type="match status" value="1"/>
</dbReference>
<evidence type="ECO:0000259" key="1">
    <source>
        <dbReference type="SMART" id="SM01126"/>
    </source>
</evidence>
<dbReference type="Pfam" id="PF13384">
    <property type="entry name" value="HTH_23"/>
    <property type="match status" value="1"/>
</dbReference>
<dbReference type="NCBIfam" id="NF033547">
    <property type="entry name" value="transpos_IS1595"/>
    <property type="match status" value="1"/>
</dbReference>
<comment type="caution">
    <text evidence="2">The sequence shown here is derived from an EMBL/GenBank/DDBJ whole genome shotgun (WGS) entry which is preliminary data.</text>
</comment>
<gene>
    <name evidence="2" type="ORF">SAMN05421828_13030</name>
    <name evidence="3" type="ORF">SAMN05421828_1471</name>
</gene>
<reference evidence="2 4" key="1">
    <citation type="submission" date="2017-01" db="EMBL/GenBank/DDBJ databases">
        <authorList>
            <person name="Varghese N."/>
            <person name="Submissions S."/>
        </authorList>
    </citation>
    <scope>NUCLEOTIDE SEQUENCE [LARGE SCALE GENOMIC DNA]</scope>
    <source>
        <strain evidence="2 4">ATCC 35905</strain>
    </source>
</reference>
<dbReference type="AlphaFoldDB" id="A0A8G2CPE4"/>
<evidence type="ECO:0000313" key="2">
    <source>
        <dbReference type="EMBL" id="SIR41775.1"/>
    </source>
</evidence>
<dbReference type="Proteomes" id="UP000186308">
    <property type="component" value="Unassembled WGS sequence"/>
</dbReference>
<name>A0A8G2CPE4_ACIRU</name>
<evidence type="ECO:0000313" key="4">
    <source>
        <dbReference type="Proteomes" id="UP000186308"/>
    </source>
</evidence>
<dbReference type="EMBL" id="FTNE01000047">
    <property type="protein sequence ID" value="SIR52838.1"/>
    <property type="molecule type" value="Genomic_DNA"/>
</dbReference>
<evidence type="ECO:0000313" key="3">
    <source>
        <dbReference type="EMBL" id="SIR52838.1"/>
    </source>
</evidence>